<name>A0A8T1T881_CHESE</name>
<dbReference type="Proteomes" id="UP000765507">
    <property type="component" value="Unassembled WGS sequence"/>
</dbReference>
<dbReference type="OrthoDB" id="10596817at2759"/>
<comment type="caution">
    <text evidence="1">The sequence shown here is derived from an EMBL/GenBank/DDBJ whole genome shotgun (WGS) entry which is preliminary data.</text>
</comment>
<accession>A0A8T1T881</accession>
<evidence type="ECO:0000313" key="2">
    <source>
        <dbReference type="Proteomes" id="UP000765507"/>
    </source>
</evidence>
<keyword evidence="2" id="KW-1185">Reference proteome</keyword>
<proteinExistence type="predicted"/>
<dbReference type="EMBL" id="JAHGAV010000028">
    <property type="protein sequence ID" value="KAG6937033.1"/>
    <property type="molecule type" value="Genomic_DNA"/>
</dbReference>
<protein>
    <submittedName>
        <fullName evidence="1">Uncharacterized protein</fullName>
    </submittedName>
</protein>
<evidence type="ECO:0000313" key="1">
    <source>
        <dbReference type="EMBL" id="KAG6937033.1"/>
    </source>
</evidence>
<sequence length="48" mass="5419">MRSIVCVAVYAVLNHCLRETLFEDYESCVIDTPAQCHHDCVMLCNVCA</sequence>
<reference evidence="1 2" key="1">
    <citation type="journal article" date="2020" name="G3 (Bethesda)">
        <title>Draft Genome of the Common Snapping Turtle, Chelydra serpentina, a Model for Phenotypic Plasticity in Reptiles.</title>
        <authorList>
            <person name="Das D."/>
            <person name="Singh S.K."/>
            <person name="Bierstedt J."/>
            <person name="Erickson A."/>
            <person name="Galli G.L.J."/>
            <person name="Crossley D.A. 2nd"/>
            <person name="Rhen T."/>
        </authorList>
    </citation>
    <scope>NUCLEOTIDE SEQUENCE [LARGE SCALE GENOMIC DNA]</scope>
    <source>
        <strain evidence="1">KW</strain>
    </source>
</reference>
<gene>
    <name evidence="1" type="ORF">G0U57_010835</name>
</gene>
<organism evidence="1 2">
    <name type="scientific">Chelydra serpentina</name>
    <name type="common">Snapping turtle</name>
    <name type="synonym">Testudo serpentina</name>
    <dbReference type="NCBI Taxonomy" id="8475"/>
    <lineage>
        <taxon>Eukaryota</taxon>
        <taxon>Metazoa</taxon>
        <taxon>Chordata</taxon>
        <taxon>Craniata</taxon>
        <taxon>Vertebrata</taxon>
        <taxon>Euteleostomi</taxon>
        <taxon>Archelosauria</taxon>
        <taxon>Testudinata</taxon>
        <taxon>Testudines</taxon>
        <taxon>Cryptodira</taxon>
        <taxon>Durocryptodira</taxon>
        <taxon>Americhelydia</taxon>
        <taxon>Chelydroidea</taxon>
        <taxon>Chelydridae</taxon>
        <taxon>Chelydra</taxon>
    </lineage>
</organism>
<dbReference type="AlphaFoldDB" id="A0A8T1T881"/>